<evidence type="ECO:0000259" key="5">
    <source>
        <dbReference type="PROSITE" id="PS50211"/>
    </source>
</evidence>
<dbReference type="Pfam" id="PF03456">
    <property type="entry name" value="uDENN"/>
    <property type="match status" value="1"/>
</dbReference>
<dbReference type="InterPro" id="IPR037516">
    <property type="entry name" value="Tripartite_DENN"/>
</dbReference>
<dbReference type="InterPro" id="IPR040032">
    <property type="entry name" value="DENND1A/B/C"/>
</dbReference>
<dbReference type="PANTHER" id="PTHR13196">
    <property type="entry name" value="DENN DOMAIN-CONTAINING"/>
    <property type="match status" value="1"/>
</dbReference>
<dbReference type="AlphaFoldDB" id="A0A6J1SUV4"/>
<keyword evidence="6" id="KW-1185">Reference proteome</keyword>
<dbReference type="SMART" id="SM00799">
    <property type="entry name" value="DENN"/>
    <property type="match status" value="1"/>
</dbReference>
<dbReference type="SMART" id="SM00801">
    <property type="entry name" value="dDENN"/>
    <property type="match status" value="1"/>
</dbReference>
<proteinExistence type="predicted"/>
<dbReference type="GO" id="GO:0006897">
    <property type="term" value="P:endocytosis"/>
    <property type="evidence" value="ECO:0007669"/>
    <property type="project" value="TreeGrafter"/>
</dbReference>
<sequence>MGSRIRENVKHLFQCFCEVVQPQPPDKDPWIIQKFPELYNDEEILKSVPKFAYPCEFKNTVIQHYSFVLTSIDSKWTFGFCRHDPKTETALVLLSFLPWHETFYKLLDIIGEMVISSKSGAEQLWTFLDAVYNSNVPEQGGRLQVPYNHGLSNFTCQAPNQLLLPSIPENRNLMEYYSAVDGTNMMIIFASMLYERRIVFTSTRLSRLSACAQAANAIIYPMNWQHIFIPVLPLPLIDYLLAPMPFLIGVPTSTFKRVRKADMGEVVVLDADSNSVETPFNDLESLPVDVVNTLKRELRNQISLGDGVSRAFLRALVQLIGGYRDALRFHQGERITFNADAFVESRPPNMQPFLRKMLQLQIFQQFIEERLDMLNAGLGFSDEFELEACNYSDKTSRKLKQQYKEWLSTVRKEGSAFLKSVKNKANPAMKSAVKSVKDRGKDVKSAYKVLIRSKFRELQPPSREYPENVDKDLPMPRERSNSAPNTPPQKRRPATLSPFIKLSPTASVSYRKDPSLTGRKSSMQEHRSNYSTLSPGEASCGSVSPPDCGSPGLKLSPIDTDLMGELQEVIFQKCSSLMGDHKGEPVPPVDRTLKPVRSFENFGSRAQGSSTLGFYPQSPISGATCITQAPPARSGVQVSSPIASFHTPPKPFTPELEFQQFPLAYSTPKAETNAFTPSPDDVFTSFAQIPSGRRSAIPISSSSVPISTPTMPLTAPPTRPSRAVKASQSPNDLIRLDSTPSFEDFDPLSSNNASSAVQYTYGGPANINSSNNNVPHKLKEPSISNPLYPYFAPLGNTSFLYPTEVMSPHSRNAASLPPQPGCSSNINQSRFESQDSELLKEYGLDFKSLSLQNGGHSLSPNGSVLKPIVTDPFEEVERLVKDTQQQQLNANQSMWTKFE</sequence>
<dbReference type="Gene3D" id="3.30.450.200">
    <property type="match status" value="1"/>
</dbReference>
<evidence type="ECO:0000256" key="2">
    <source>
        <dbReference type="ARBA" id="ARBA00022658"/>
    </source>
</evidence>
<dbReference type="InterPro" id="IPR005112">
    <property type="entry name" value="dDENN_dom"/>
</dbReference>
<dbReference type="Proteomes" id="UP000504606">
    <property type="component" value="Unplaced"/>
</dbReference>
<feature type="region of interest" description="Disordered" evidence="4">
    <location>
        <begin position="697"/>
        <end position="728"/>
    </location>
</feature>
<dbReference type="GO" id="GO:0005829">
    <property type="term" value="C:cytosol"/>
    <property type="evidence" value="ECO:0007669"/>
    <property type="project" value="TreeGrafter"/>
</dbReference>
<feature type="compositionally biased region" description="Low complexity" evidence="4">
    <location>
        <begin position="697"/>
        <end position="709"/>
    </location>
</feature>
<dbReference type="GO" id="GO:0005085">
    <property type="term" value="F:guanyl-nucleotide exchange factor activity"/>
    <property type="evidence" value="ECO:0007669"/>
    <property type="project" value="UniProtKB-KW"/>
</dbReference>
<evidence type="ECO:0000256" key="4">
    <source>
        <dbReference type="SAM" id="MobiDB-lite"/>
    </source>
</evidence>
<evidence type="ECO:0000256" key="3">
    <source>
        <dbReference type="ARBA" id="ARBA00023329"/>
    </source>
</evidence>
<dbReference type="RefSeq" id="XP_026284657.1">
    <property type="nucleotide sequence ID" value="XM_026428872.2"/>
</dbReference>
<dbReference type="InterPro" id="IPR043153">
    <property type="entry name" value="DENN_C"/>
</dbReference>
<feature type="compositionally biased region" description="Basic and acidic residues" evidence="4">
    <location>
        <begin position="464"/>
        <end position="480"/>
    </location>
</feature>
<dbReference type="GO" id="GO:0032456">
    <property type="term" value="P:endocytic recycling"/>
    <property type="evidence" value="ECO:0007669"/>
    <property type="project" value="TreeGrafter"/>
</dbReference>
<dbReference type="Pfam" id="PF03455">
    <property type="entry name" value="dDENN"/>
    <property type="match status" value="1"/>
</dbReference>
<keyword evidence="2" id="KW-0344">Guanine-nucleotide releasing factor</keyword>
<dbReference type="GO" id="GO:0030136">
    <property type="term" value="C:clathrin-coated vesicle"/>
    <property type="evidence" value="ECO:0007669"/>
    <property type="project" value="UniProtKB-SubCell"/>
</dbReference>
<dbReference type="FunFam" id="3.40.50.11500:FF:000001">
    <property type="entry name" value="Putative DENN domain-containing protein 1A"/>
    <property type="match status" value="1"/>
</dbReference>
<dbReference type="PANTHER" id="PTHR13196:SF14">
    <property type="entry name" value="UDENN DOMAIN-CONTAINING PROTEIN"/>
    <property type="match status" value="1"/>
</dbReference>
<organism evidence="6 7">
    <name type="scientific">Frankliniella occidentalis</name>
    <name type="common">Western flower thrips</name>
    <name type="synonym">Euthrips occidentalis</name>
    <dbReference type="NCBI Taxonomy" id="133901"/>
    <lineage>
        <taxon>Eukaryota</taxon>
        <taxon>Metazoa</taxon>
        <taxon>Ecdysozoa</taxon>
        <taxon>Arthropoda</taxon>
        <taxon>Hexapoda</taxon>
        <taxon>Insecta</taxon>
        <taxon>Pterygota</taxon>
        <taxon>Neoptera</taxon>
        <taxon>Paraneoptera</taxon>
        <taxon>Thysanoptera</taxon>
        <taxon>Terebrantia</taxon>
        <taxon>Thripoidea</taxon>
        <taxon>Thripidae</taxon>
        <taxon>Frankliniella</taxon>
    </lineage>
</organism>
<reference evidence="7" key="1">
    <citation type="submission" date="2025-08" db="UniProtKB">
        <authorList>
            <consortium name="RefSeq"/>
        </authorList>
    </citation>
    <scope>IDENTIFICATION</scope>
    <source>
        <tissue evidence="7">Whole organism</tissue>
    </source>
</reference>
<dbReference type="Gene3D" id="6.10.140.1000">
    <property type="match status" value="1"/>
</dbReference>
<dbReference type="GeneID" id="113210750"/>
<evidence type="ECO:0000256" key="1">
    <source>
        <dbReference type="ARBA" id="ARBA00004132"/>
    </source>
</evidence>
<comment type="subcellular location">
    <subcellularLocation>
        <location evidence="1">Cytoplasmic vesicle</location>
        <location evidence="1">Clathrin-coated vesicle</location>
    </subcellularLocation>
</comment>
<dbReference type="FunFam" id="3.30.450.200:FF:000003">
    <property type="entry name" value="DENN domain containing 1A"/>
    <property type="match status" value="1"/>
</dbReference>
<evidence type="ECO:0000313" key="7">
    <source>
        <dbReference type="RefSeq" id="XP_026284657.1"/>
    </source>
</evidence>
<dbReference type="OrthoDB" id="206724at2759"/>
<dbReference type="InterPro" id="IPR005113">
    <property type="entry name" value="uDENN_dom"/>
</dbReference>
<dbReference type="Pfam" id="PF02141">
    <property type="entry name" value="DENN"/>
    <property type="match status" value="1"/>
</dbReference>
<protein>
    <submittedName>
        <fullName evidence="7">DENN domain-containing protein 1A isoform X1</fullName>
    </submittedName>
</protein>
<gene>
    <name evidence="7" type="primary">LOC113210750</name>
</gene>
<name>A0A6J1SUV4_FRAOC</name>
<feature type="region of interest" description="Disordered" evidence="4">
    <location>
        <begin position="458"/>
        <end position="545"/>
    </location>
</feature>
<accession>A0A6J1SUV4</accession>
<dbReference type="GO" id="GO:1901981">
    <property type="term" value="F:phosphatidylinositol phosphate binding"/>
    <property type="evidence" value="ECO:0007669"/>
    <property type="project" value="TreeGrafter"/>
</dbReference>
<dbReference type="SMART" id="SM00800">
    <property type="entry name" value="uDENN"/>
    <property type="match status" value="1"/>
</dbReference>
<dbReference type="InterPro" id="IPR001194">
    <property type="entry name" value="cDENN_dom"/>
</dbReference>
<evidence type="ECO:0000313" key="6">
    <source>
        <dbReference type="Proteomes" id="UP000504606"/>
    </source>
</evidence>
<keyword evidence="3" id="KW-0968">Cytoplasmic vesicle</keyword>
<feature type="domain" description="UDENN" evidence="5">
    <location>
        <begin position="14"/>
        <end position="377"/>
    </location>
</feature>
<dbReference type="Gene3D" id="3.40.50.11500">
    <property type="match status" value="1"/>
</dbReference>
<dbReference type="PROSITE" id="PS50211">
    <property type="entry name" value="DENN"/>
    <property type="match status" value="1"/>
</dbReference>
<dbReference type="KEGG" id="foc:113210750"/>